<keyword evidence="1" id="KW-1133">Transmembrane helix</keyword>
<name>A0A9P6ECB3_9AGAR</name>
<evidence type="ECO:0000313" key="3">
    <source>
        <dbReference type="Proteomes" id="UP000807306"/>
    </source>
</evidence>
<dbReference type="Proteomes" id="UP000807306">
    <property type="component" value="Unassembled WGS sequence"/>
</dbReference>
<protein>
    <submittedName>
        <fullName evidence="2">Uncharacterized protein</fullName>
    </submittedName>
</protein>
<dbReference type="AlphaFoldDB" id="A0A9P6ECB3"/>
<gene>
    <name evidence="2" type="ORF">CPB83DRAFT_492937</name>
</gene>
<keyword evidence="1" id="KW-0472">Membrane</keyword>
<accession>A0A9P6ECB3</accession>
<feature type="transmembrane region" description="Helical" evidence="1">
    <location>
        <begin position="548"/>
        <end position="570"/>
    </location>
</feature>
<keyword evidence="3" id="KW-1185">Reference proteome</keyword>
<sequence length="643" mass="71145">MLRIRNATPSPIILLFSSTLMVRRLGPQQTISESPPLTVVHDLAVLAGIFVMLVWPWIFFGVIWKLDGIEMNSRSASVITDHPQATSFFVTLLGNIICLLVNILFSIAIIRFAQEWVANRERVQRHVTVFHVSLLSAFRHQSWPWKVADLKHLFVQQRWLPVALVGACIATFAFVPSSTTSLIGPVQFDRTVDLSGTELDFASSAPDCLSWFSSNPLSNNCDWGTYKGLKYTSCLGENQLVDILESGRGNILSLLSNNTEGLVFSQLGAKNGLHFLGPIRGVLPMGPNGVPAFDNVQPSLVRERPYNYTLEHQGLISTVKCTYDTQTPVKVAPVDTSRYVLQYNGVCPDGTADFLTPSGVVSYVSVNSNNSLAFWACKTPSAQGQEASYSIYLRGRNFYADAIGNITCTASPIQPASFRVTYQSNAGIFSAEYRNDTAISTFAGPQVVEQAVASVGTLVLESQNFQSNLLAESVITFGVKSFGLDPYQRSDQYLRLYEAMIQGILEYQVTYTRLIYSTVPNPPSSCVRTVNGTFTYETVGWEATSENIGFLVPMTLVNLTSITVILLAIFMSKPGSRHHDFDPTDPNSLILARHDLAETVEHHEWHDNVTYRPRHAIQMLRRSATEVLTPDVEKTAEMATSVL</sequence>
<feature type="transmembrane region" description="Helical" evidence="1">
    <location>
        <begin position="85"/>
        <end position="110"/>
    </location>
</feature>
<keyword evidence="1" id="KW-0812">Transmembrane</keyword>
<evidence type="ECO:0000256" key="1">
    <source>
        <dbReference type="SAM" id="Phobius"/>
    </source>
</evidence>
<organism evidence="2 3">
    <name type="scientific">Crepidotus variabilis</name>
    <dbReference type="NCBI Taxonomy" id="179855"/>
    <lineage>
        <taxon>Eukaryota</taxon>
        <taxon>Fungi</taxon>
        <taxon>Dikarya</taxon>
        <taxon>Basidiomycota</taxon>
        <taxon>Agaricomycotina</taxon>
        <taxon>Agaricomycetes</taxon>
        <taxon>Agaricomycetidae</taxon>
        <taxon>Agaricales</taxon>
        <taxon>Agaricineae</taxon>
        <taxon>Crepidotaceae</taxon>
        <taxon>Crepidotus</taxon>
    </lineage>
</organism>
<comment type="caution">
    <text evidence="2">The sequence shown here is derived from an EMBL/GenBank/DDBJ whole genome shotgun (WGS) entry which is preliminary data.</text>
</comment>
<evidence type="ECO:0000313" key="2">
    <source>
        <dbReference type="EMBL" id="KAF9526288.1"/>
    </source>
</evidence>
<dbReference type="OrthoDB" id="2991366at2759"/>
<feature type="transmembrane region" description="Helical" evidence="1">
    <location>
        <begin position="43"/>
        <end position="64"/>
    </location>
</feature>
<dbReference type="EMBL" id="MU157873">
    <property type="protein sequence ID" value="KAF9526288.1"/>
    <property type="molecule type" value="Genomic_DNA"/>
</dbReference>
<proteinExistence type="predicted"/>
<reference evidence="2" key="1">
    <citation type="submission" date="2020-11" db="EMBL/GenBank/DDBJ databases">
        <authorList>
            <consortium name="DOE Joint Genome Institute"/>
            <person name="Ahrendt S."/>
            <person name="Riley R."/>
            <person name="Andreopoulos W."/>
            <person name="Labutti K."/>
            <person name="Pangilinan J."/>
            <person name="Ruiz-Duenas F.J."/>
            <person name="Barrasa J.M."/>
            <person name="Sanchez-Garcia M."/>
            <person name="Camarero S."/>
            <person name="Miyauchi S."/>
            <person name="Serrano A."/>
            <person name="Linde D."/>
            <person name="Babiker R."/>
            <person name="Drula E."/>
            <person name="Ayuso-Fernandez I."/>
            <person name="Pacheco R."/>
            <person name="Padilla G."/>
            <person name="Ferreira P."/>
            <person name="Barriuso J."/>
            <person name="Kellner H."/>
            <person name="Castanera R."/>
            <person name="Alfaro M."/>
            <person name="Ramirez L."/>
            <person name="Pisabarro A.G."/>
            <person name="Kuo A."/>
            <person name="Tritt A."/>
            <person name="Lipzen A."/>
            <person name="He G."/>
            <person name="Yan M."/>
            <person name="Ng V."/>
            <person name="Cullen D."/>
            <person name="Martin F."/>
            <person name="Rosso M.-N."/>
            <person name="Henrissat B."/>
            <person name="Hibbett D."/>
            <person name="Martinez A.T."/>
            <person name="Grigoriev I.V."/>
        </authorList>
    </citation>
    <scope>NUCLEOTIDE SEQUENCE</scope>
    <source>
        <strain evidence="2">CBS 506.95</strain>
    </source>
</reference>